<organism evidence="2">
    <name type="scientific">Mimiviridae sp. ChoanoV1</name>
    <dbReference type="NCBI Taxonomy" id="2596887"/>
    <lineage>
        <taxon>Viruses</taxon>
        <taxon>Varidnaviria</taxon>
        <taxon>Bamfordvirae</taxon>
        <taxon>Nucleocytoviricota</taxon>
        <taxon>Megaviricetes</taxon>
        <taxon>Imitervirales</taxon>
        <taxon>Schizomimiviridae</taxon>
    </lineage>
</organism>
<name>A0A5B8HY55_9VIRU</name>
<evidence type="ECO:0000256" key="1">
    <source>
        <dbReference type="SAM" id="Phobius"/>
    </source>
</evidence>
<feature type="transmembrane region" description="Helical" evidence="1">
    <location>
        <begin position="62"/>
        <end position="83"/>
    </location>
</feature>
<keyword evidence="1" id="KW-0812">Transmembrane</keyword>
<dbReference type="EMBL" id="MK250088">
    <property type="protein sequence ID" value="QDY52170.1"/>
    <property type="molecule type" value="Genomic_DNA"/>
</dbReference>
<evidence type="ECO:0000313" key="2">
    <source>
        <dbReference type="EMBL" id="QDY52170.1"/>
    </source>
</evidence>
<protein>
    <submittedName>
        <fullName evidence="2">Uncharacterized protein</fullName>
    </submittedName>
</protein>
<proteinExistence type="predicted"/>
<sequence length="84" mass="9078">MKSICNKVICATIIAVLINLIVPQIVKPFATQKQISPPHGASKLNFKDQLVHMFVHHAQVPLSSSVIVAIIVVVSVSICLCCCK</sequence>
<keyword evidence="1" id="KW-0472">Membrane</keyword>
<accession>A0A5B8HY55</accession>
<keyword evidence="1" id="KW-1133">Transmembrane helix</keyword>
<gene>
    <name evidence="2" type="ORF">4_50</name>
</gene>
<reference evidence="2" key="1">
    <citation type="submission" date="2018-11" db="EMBL/GenBank/DDBJ databases">
        <title>A distinct lineage of giant viruses engineers rhodopsin photosystems in predatory marine eukaryotes.</title>
        <authorList>
            <person name="Needham D.M."/>
            <person name="Yoshizawa S."/>
            <person name="Hosaka T."/>
            <person name="Poirier C."/>
            <person name="Choi C.-J."/>
            <person name="Hehenberger E."/>
            <person name="Irwin N.A.T."/>
            <person name="Wilken S."/>
            <person name="Yung C.-M."/>
            <person name="Bachy C."/>
            <person name="Kurihara R."/>
            <person name="Nakajima Y."/>
            <person name="Kojima K."/>
            <person name="Kimura-Someya T."/>
            <person name="Leonard G."/>
            <person name="Malmstrom R.R."/>
            <person name="Mende D."/>
            <person name="Olson D.K."/>
            <person name="Sudo Y."/>
            <person name="Sudek S."/>
            <person name="Richards T.A."/>
            <person name="DeLong E.F."/>
            <person name="Keeling P.J."/>
            <person name="Santoro A.E."/>
            <person name="Shirouzu M."/>
            <person name="Iwasaki W."/>
            <person name="Worden A.Z."/>
        </authorList>
    </citation>
    <scope>NUCLEOTIDE SEQUENCE</scope>
</reference>